<name>A0A6N2RDY4_9ACTO</name>
<accession>A0A6N2RDY4</accession>
<feature type="region of interest" description="Disordered" evidence="1">
    <location>
        <begin position="117"/>
        <end position="183"/>
    </location>
</feature>
<evidence type="ECO:0000256" key="1">
    <source>
        <dbReference type="SAM" id="MobiDB-lite"/>
    </source>
</evidence>
<sequence length="183" mass="18503">MVMINVVDGEYGATANTLQQVSGELQGAKIDDLSEAVESSMKGADSISKATDVEGRYTSLLVTHSTALEELARAAHAAGVNLAQTEADNTQQANAQGQAALAGTAGATPSLARYAEQASALNGSSRGPLRDGYPGPTLPTTAGGAQPEMPVYRPGQGMPPYAPTPAVQGPVPHPSPSPAPVAQ</sequence>
<dbReference type="EMBL" id="CACRSM010000002">
    <property type="protein sequence ID" value="VYS79423.1"/>
    <property type="molecule type" value="Genomic_DNA"/>
</dbReference>
<protein>
    <submittedName>
        <fullName evidence="2">Uncharacterized protein</fullName>
    </submittedName>
</protein>
<gene>
    <name evidence="2" type="ORF">AOLFYP35_00326</name>
</gene>
<proteinExistence type="predicted"/>
<organism evidence="2">
    <name type="scientific">Schaalia odontolytica</name>
    <dbReference type="NCBI Taxonomy" id="1660"/>
    <lineage>
        <taxon>Bacteria</taxon>
        <taxon>Bacillati</taxon>
        <taxon>Actinomycetota</taxon>
        <taxon>Actinomycetes</taxon>
        <taxon>Actinomycetales</taxon>
        <taxon>Actinomycetaceae</taxon>
        <taxon>Schaalia</taxon>
    </lineage>
</organism>
<feature type="compositionally biased region" description="Pro residues" evidence="1">
    <location>
        <begin position="171"/>
        <end position="183"/>
    </location>
</feature>
<dbReference type="AlphaFoldDB" id="A0A6N2RDY4"/>
<reference evidence="2" key="1">
    <citation type="submission" date="2019-11" db="EMBL/GenBank/DDBJ databases">
        <authorList>
            <person name="Feng L."/>
        </authorList>
    </citation>
    <scope>NUCLEOTIDE SEQUENCE</scope>
    <source>
        <strain evidence="2">AodontolyticusLFYP35</strain>
    </source>
</reference>
<evidence type="ECO:0000313" key="2">
    <source>
        <dbReference type="EMBL" id="VYS79423.1"/>
    </source>
</evidence>